<keyword evidence="1" id="KW-0677">Repeat</keyword>
<dbReference type="InterPro" id="IPR001611">
    <property type="entry name" value="Leu-rich_rpt"/>
</dbReference>
<evidence type="ECO:0000313" key="7">
    <source>
        <dbReference type="Proteomes" id="UP000663829"/>
    </source>
</evidence>
<dbReference type="InterPro" id="IPR013783">
    <property type="entry name" value="Ig-like_fold"/>
</dbReference>
<dbReference type="SUPFAM" id="SSF52047">
    <property type="entry name" value="RNI-like"/>
    <property type="match status" value="1"/>
</dbReference>
<dbReference type="EMBL" id="CAJOBA010034379">
    <property type="protein sequence ID" value="CAF3983958.1"/>
    <property type="molecule type" value="Genomic_DNA"/>
</dbReference>
<dbReference type="Gene3D" id="3.80.10.10">
    <property type="entry name" value="Ribonuclease Inhibitor"/>
    <property type="match status" value="1"/>
</dbReference>
<dbReference type="PANTHER" id="PTHR24111">
    <property type="entry name" value="LEUCINE-RICH REPEAT-CONTAINING PROTEIN 34"/>
    <property type="match status" value="1"/>
</dbReference>
<dbReference type="PANTHER" id="PTHR24111:SF0">
    <property type="entry name" value="LEUCINE-RICH REPEAT-CONTAINING PROTEIN"/>
    <property type="match status" value="1"/>
</dbReference>
<proteinExistence type="predicted"/>
<feature type="non-terminal residue" evidence="4">
    <location>
        <position position="1"/>
    </location>
</feature>
<dbReference type="SUPFAM" id="SSF49265">
    <property type="entry name" value="Fibronectin type III"/>
    <property type="match status" value="1"/>
</dbReference>
<dbReference type="InterPro" id="IPR003961">
    <property type="entry name" value="FN3_dom"/>
</dbReference>
<dbReference type="EMBL" id="CAJNOK010012854">
    <property type="protein sequence ID" value="CAF1172697.1"/>
    <property type="molecule type" value="Genomic_DNA"/>
</dbReference>
<evidence type="ECO:0000259" key="2">
    <source>
        <dbReference type="PROSITE" id="PS50853"/>
    </source>
</evidence>
<dbReference type="InterPro" id="IPR036116">
    <property type="entry name" value="FN3_sf"/>
</dbReference>
<dbReference type="SMART" id="SM00368">
    <property type="entry name" value="LRR_RI"/>
    <property type="match status" value="3"/>
</dbReference>
<dbReference type="OrthoDB" id="272549at2759"/>
<dbReference type="Pfam" id="PF00041">
    <property type="entry name" value="fn3"/>
    <property type="match status" value="1"/>
</dbReference>
<gene>
    <name evidence="4" type="ORF">GPM918_LOCUS30653</name>
    <name evidence="3" type="ORF">OVA965_LOCUS22654</name>
    <name evidence="6" type="ORF">SRO942_LOCUS31271</name>
    <name evidence="5" type="ORF">TMI583_LOCUS23368</name>
</gene>
<sequence length="327" mass="36083">APTAKTVKPDGIILEWLNDDQGSEVVRNYRLLFQSQDSDIWKEISTSDSQKQILIENLPSATPFRFKVQSVDKICLSAFSDVSEWISTAQETELSDEVKILVANLKSNTAGVGRLAGYDMTLTLEKNLSLSEAIAIRNGLKLNSNLETLEIKPKDISMECLEEVVASLKTNNNIFGIEFSGSGPICTQTLLTARSAQYLSNLIETTRTGVISLRGRNIDDQWAVLIATTLRRNQSVENLGLTESQIGDEGAKALGKMLAVNRTVNFLALNRNQITDMGAKALAQGLKQNTTLKYLYLNENVVSEMSEGGRAIQEAKSERLAVYWTSR</sequence>
<evidence type="ECO:0000256" key="1">
    <source>
        <dbReference type="ARBA" id="ARBA00022737"/>
    </source>
</evidence>
<dbReference type="Proteomes" id="UP000682733">
    <property type="component" value="Unassembled WGS sequence"/>
</dbReference>
<evidence type="ECO:0000313" key="6">
    <source>
        <dbReference type="EMBL" id="CAF4210912.1"/>
    </source>
</evidence>
<evidence type="ECO:0000313" key="4">
    <source>
        <dbReference type="EMBL" id="CAF1345658.1"/>
    </source>
</evidence>
<accession>A0A815H310</accession>
<dbReference type="Proteomes" id="UP000681722">
    <property type="component" value="Unassembled WGS sequence"/>
</dbReference>
<dbReference type="CDD" id="cd00063">
    <property type="entry name" value="FN3"/>
    <property type="match status" value="1"/>
</dbReference>
<protein>
    <recommendedName>
        <fullName evidence="2">Fibronectin type-III domain-containing protein</fullName>
    </recommendedName>
</protein>
<name>A0A815H310_9BILA</name>
<dbReference type="Proteomes" id="UP000677228">
    <property type="component" value="Unassembled WGS sequence"/>
</dbReference>
<dbReference type="PROSITE" id="PS50853">
    <property type="entry name" value="FN3"/>
    <property type="match status" value="1"/>
</dbReference>
<dbReference type="Gene3D" id="2.60.40.10">
    <property type="entry name" value="Immunoglobulins"/>
    <property type="match status" value="1"/>
</dbReference>
<dbReference type="Proteomes" id="UP000663829">
    <property type="component" value="Unassembled WGS sequence"/>
</dbReference>
<dbReference type="InterPro" id="IPR032675">
    <property type="entry name" value="LRR_dom_sf"/>
</dbReference>
<keyword evidence="7" id="KW-1185">Reference proteome</keyword>
<reference evidence="4" key="1">
    <citation type="submission" date="2021-02" db="EMBL/GenBank/DDBJ databases">
        <authorList>
            <person name="Nowell W R."/>
        </authorList>
    </citation>
    <scope>NUCLEOTIDE SEQUENCE</scope>
</reference>
<dbReference type="Pfam" id="PF13516">
    <property type="entry name" value="LRR_6"/>
    <property type="match status" value="2"/>
</dbReference>
<dbReference type="EMBL" id="CAJNOQ010014638">
    <property type="protein sequence ID" value="CAF1345658.1"/>
    <property type="molecule type" value="Genomic_DNA"/>
</dbReference>
<dbReference type="AlphaFoldDB" id="A0A815H310"/>
<organism evidence="4 7">
    <name type="scientific">Didymodactylos carnosus</name>
    <dbReference type="NCBI Taxonomy" id="1234261"/>
    <lineage>
        <taxon>Eukaryota</taxon>
        <taxon>Metazoa</taxon>
        <taxon>Spiralia</taxon>
        <taxon>Gnathifera</taxon>
        <taxon>Rotifera</taxon>
        <taxon>Eurotatoria</taxon>
        <taxon>Bdelloidea</taxon>
        <taxon>Philodinida</taxon>
        <taxon>Philodinidae</taxon>
        <taxon>Didymodactylos</taxon>
    </lineage>
</organism>
<dbReference type="InterPro" id="IPR052201">
    <property type="entry name" value="LRR-containing_regulator"/>
</dbReference>
<comment type="caution">
    <text evidence="4">The sequence shown here is derived from an EMBL/GenBank/DDBJ whole genome shotgun (WGS) entry which is preliminary data.</text>
</comment>
<evidence type="ECO:0000313" key="5">
    <source>
        <dbReference type="EMBL" id="CAF3983958.1"/>
    </source>
</evidence>
<feature type="domain" description="Fibronectin type-III" evidence="2">
    <location>
        <begin position="1"/>
        <end position="91"/>
    </location>
</feature>
<dbReference type="EMBL" id="CAJOBC010061381">
    <property type="protein sequence ID" value="CAF4210912.1"/>
    <property type="molecule type" value="Genomic_DNA"/>
</dbReference>
<evidence type="ECO:0000313" key="3">
    <source>
        <dbReference type="EMBL" id="CAF1172697.1"/>
    </source>
</evidence>